<proteinExistence type="predicted"/>
<evidence type="ECO:0000256" key="1">
    <source>
        <dbReference type="SAM" id="MobiDB-lite"/>
    </source>
</evidence>
<reference evidence="2 3" key="1">
    <citation type="submission" date="2016-10" db="EMBL/GenBank/DDBJ databases">
        <authorList>
            <person name="Varghese N."/>
            <person name="Submissions S."/>
        </authorList>
    </citation>
    <scope>NUCLEOTIDE SEQUENCE [LARGE SCALE GENOMIC DNA]</scope>
    <source>
        <strain evidence="2 3">DSM 17835</strain>
    </source>
</reference>
<organism evidence="2 3">
    <name type="scientific">Pseudomonas extremaustralis</name>
    <dbReference type="NCBI Taxonomy" id="359110"/>
    <lineage>
        <taxon>Bacteria</taxon>
        <taxon>Pseudomonadati</taxon>
        <taxon>Pseudomonadota</taxon>
        <taxon>Gammaproteobacteria</taxon>
        <taxon>Pseudomonadales</taxon>
        <taxon>Pseudomonadaceae</taxon>
        <taxon>Pseudomonas</taxon>
    </lineage>
</organism>
<dbReference type="Proteomes" id="UP000182858">
    <property type="component" value="Chromosome I"/>
</dbReference>
<dbReference type="RefSeq" id="WP_010564047.1">
    <property type="nucleotide sequence ID" value="NZ_CP091043.1"/>
</dbReference>
<evidence type="ECO:0000313" key="3">
    <source>
        <dbReference type="Proteomes" id="UP000182858"/>
    </source>
</evidence>
<evidence type="ECO:0000313" key="2">
    <source>
        <dbReference type="EMBL" id="SDF62842.1"/>
    </source>
</evidence>
<feature type="region of interest" description="Disordered" evidence="1">
    <location>
        <begin position="105"/>
        <end position="125"/>
    </location>
</feature>
<keyword evidence="3" id="KW-1185">Reference proteome</keyword>
<dbReference type="EMBL" id="LT629689">
    <property type="protein sequence ID" value="SDF62842.1"/>
    <property type="molecule type" value="Genomic_DNA"/>
</dbReference>
<name>A0ABY0NKJ8_9PSED</name>
<dbReference type="GeneID" id="78554912"/>
<protein>
    <submittedName>
        <fullName evidence="2">Uncharacterized protein</fullName>
    </submittedName>
</protein>
<gene>
    <name evidence="2" type="ORF">SAMN05216591_3519</name>
</gene>
<sequence length="149" mass="16849">MMNFHYPIRKPDGTPFTDASELFRTLEKETYGHYLMGSNRFWHGGIHITDQSAPQCVSDDALRCMADGEVVAYRLNDDYRQTTFGDAGQKLKYSNSFCLVRHEYASEPNPEEGPNHGKRNTLSDSKVHAERKALKGCEHGTMYPIGSLS</sequence>
<accession>A0ABY0NKJ8</accession>